<feature type="region of interest" description="Disordered" evidence="7">
    <location>
        <begin position="1"/>
        <end position="34"/>
    </location>
</feature>
<dbReference type="InterPro" id="IPR011639">
    <property type="entry name" value="MethylTrfase_TaqI-like_dom"/>
</dbReference>
<protein>
    <recommendedName>
        <fullName evidence="2">site-specific DNA-methyltransferase (adenine-specific)</fullName>
        <ecNumber evidence="2">2.1.1.72</ecNumber>
    </recommendedName>
</protein>
<feature type="compositionally biased region" description="Basic and acidic residues" evidence="7">
    <location>
        <begin position="1"/>
        <end position="28"/>
    </location>
</feature>
<dbReference type="CDD" id="cd02440">
    <property type="entry name" value="AdoMet_MTases"/>
    <property type="match status" value="1"/>
</dbReference>
<dbReference type="InterPro" id="IPR002052">
    <property type="entry name" value="DNA_methylase_N6_adenine_CS"/>
</dbReference>
<evidence type="ECO:0000256" key="3">
    <source>
        <dbReference type="ARBA" id="ARBA00022603"/>
    </source>
</evidence>
<keyword evidence="4 11" id="KW-0808">Transferase</keyword>
<dbReference type="GO" id="GO:0009007">
    <property type="term" value="F:site-specific DNA-methyltransferase (adenine-specific) activity"/>
    <property type="evidence" value="ECO:0007669"/>
    <property type="project" value="UniProtKB-EC"/>
</dbReference>
<dbReference type="RefSeq" id="WP_026642728.1">
    <property type="nucleotide sequence ID" value="NZ_JAXEUP010000040.1"/>
</dbReference>
<evidence type="ECO:0000256" key="4">
    <source>
        <dbReference type="ARBA" id="ARBA00022679"/>
    </source>
</evidence>
<dbReference type="GO" id="GO:0006304">
    <property type="term" value="P:DNA modification"/>
    <property type="evidence" value="ECO:0007669"/>
    <property type="project" value="InterPro"/>
</dbReference>
<keyword evidence="12" id="KW-1185">Reference proteome</keyword>
<dbReference type="REBASE" id="384671">
    <property type="entry name" value="M.Bts13495ORF1700P"/>
</dbReference>
<dbReference type="SUPFAM" id="SSF53335">
    <property type="entry name" value="S-adenosyl-L-methionine-dependent methyltransferases"/>
    <property type="match status" value="1"/>
</dbReference>
<feature type="domain" description="Type II methyltransferase M.TaqI-like" evidence="9">
    <location>
        <begin position="103"/>
        <end position="213"/>
    </location>
</feature>
<dbReference type="STRING" id="356829.BITS_1700"/>
<keyword evidence="5" id="KW-0949">S-adenosyl-L-methionine</keyword>
<proteinExistence type="inferred from homology"/>
<dbReference type="Pfam" id="PF22837">
    <property type="entry name" value="M_Eco57I_C"/>
    <property type="match status" value="1"/>
</dbReference>
<gene>
    <name evidence="11" type="ORF">BITS_1700</name>
</gene>
<keyword evidence="8" id="KW-0812">Transmembrane</keyword>
<feature type="transmembrane region" description="Helical" evidence="8">
    <location>
        <begin position="144"/>
        <end position="165"/>
    </location>
</feature>
<evidence type="ECO:0000256" key="1">
    <source>
        <dbReference type="ARBA" id="ARBA00006594"/>
    </source>
</evidence>
<dbReference type="InterPro" id="IPR050953">
    <property type="entry name" value="N4_N6_ade-DNA_methylase"/>
</dbReference>
<evidence type="ECO:0000256" key="6">
    <source>
        <dbReference type="ARBA" id="ARBA00047942"/>
    </source>
</evidence>
<comment type="catalytic activity">
    <reaction evidence="6">
        <text>a 2'-deoxyadenosine in DNA + S-adenosyl-L-methionine = an N(6)-methyl-2'-deoxyadenosine in DNA + S-adenosyl-L-homocysteine + H(+)</text>
        <dbReference type="Rhea" id="RHEA:15197"/>
        <dbReference type="Rhea" id="RHEA-COMP:12418"/>
        <dbReference type="Rhea" id="RHEA-COMP:12419"/>
        <dbReference type="ChEBI" id="CHEBI:15378"/>
        <dbReference type="ChEBI" id="CHEBI:57856"/>
        <dbReference type="ChEBI" id="CHEBI:59789"/>
        <dbReference type="ChEBI" id="CHEBI:90615"/>
        <dbReference type="ChEBI" id="CHEBI:90616"/>
        <dbReference type="EC" id="2.1.1.72"/>
    </reaction>
</comment>
<dbReference type="GO" id="GO:0032259">
    <property type="term" value="P:methylation"/>
    <property type="evidence" value="ECO:0007669"/>
    <property type="project" value="UniProtKB-KW"/>
</dbReference>
<dbReference type="Pfam" id="PF07669">
    <property type="entry name" value="Eco57I"/>
    <property type="match status" value="1"/>
</dbReference>
<dbReference type="InterPro" id="IPR029063">
    <property type="entry name" value="SAM-dependent_MTases_sf"/>
</dbReference>
<dbReference type="eggNOG" id="COG0827">
    <property type="taxonomic scope" value="Bacteria"/>
</dbReference>
<name>A0A087EKU9_9BIFI</name>
<organism evidence="11 12">
    <name type="scientific">Bifidobacterium tsurumiense</name>
    <dbReference type="NCBI Taxonomy" id="356829"/>
    <lineage>
        <taxon>Bacteria</taxon>
        <taxon>Bacillati</taxon>
        <taxon>Actinomycetota</taxon>
        <taxon>Actinomycetes</taxon>
        <taxon>Bifidobacteriales</taxon>
        <taxon>Bifidobacteriaceae</taxon>
        <taxon>Bifidobacterium</taxon>
    </lineage>
</organism>
<feature type="domain" description="Type II methyltransferase M.Eco57I C-terminal" evidence="10">
    <location>
        <begin position="280"/>
        <end position="480"/>
    </location>
</feature>
<dbReference type="PROSITE" id="PS00092">
    <property type="entry name" value="N6_MTASE"/>
    <property type="match status" value="1"/>
</dbReference>
<dbReference type="PRINTS" id="PR00507">
    <property type="entry name" value="N12N6MTFRASE"/>
</dbReference>
<dbReference type="EC" id="2.1.1.72" evidence="2"/>
<dbReference type="AlphaFoldDB" id="A0A087EKU9"/>
<evidence type="ECO:0000256" key="8">
    <source>
        <dbReference type="SAM" id="Phobius"/>
    </source>
</evidence>
<dbReference type="PANTHER" id="PTHR33841:SF5">
    <property type="entry name" value="DNA METHYLASE (MODIFICATION METHYLASE) (METHYLTRANSFERASE)-RELATED"/>
    <property type="match status" value="1"/>
</dbReference>
<evidence type="ECO:0000259" key="9">
    <source>
        <dbReference type="Pfam" id="PF07669"/>
    </source>
</evidence>
<dbReference type="EMBL" id="JGZU01000001">
    <property type="protein sequence ID" value="KFJ08400.1"/>
    <property type="molecule type" value="Genomic_DNA"/>
</dbReference>
<dbReference type="PANTHER" id="PTHR33841">
    <property type="entry name" value="DNA METHYLTRANSFERASE YEEA-RELATED"/>
    <property type="match status" value="1"/>
</dbReference>
<dbReference type="Gene3D" id="3.40.50.150">
    <property type="entry name" value="Vaccinia Virus protein VP39"/>
    <property type="match status" value="1"/>
</dbReference>
<keyword evidence="8" id="KW-1133">Transmembrane helix</keyword>
<evidence type="ECO:0000313" key="12">
    <source>
        <dbReference type="Proteomes" id="UP000029080"/>
    </source>
</evidence>
<evidence type="ECO:0000256" key="2">
    <source>
        <dbReference type="ARBA" id="ARBA00011900"/>
    </source>
</evidence>
<dbReference type="InterPro" id="IPR054520">
    <property type="entry name" value="M_Eco57I_C"/>
</dbReference>
<dbReference type="Proteomes" id="UP000029080">
    <property type="component" value="Unassembled WGS sequence"/>
</dbReference>
<evidence type="ECO:0000259" key="10">
    <source>
        <dbReference type="Pfam" id="PF22837"/>
    </source>
</evidence>
<sequence length="482" mass="54538">MQNKKESTRQRRQELFDSSHSQEERNEHGQFPTPYPLASIIAEDLLSRVGKNVSVLEPSCGTGAFISALLSISDQIKITGVEKDLSLYETAQQLWSSDTCHIINNDFFDYASMESQQFDAIISNPPYSRHHHLSQSEKRFYSQLTATFSGVSLSGLAGLHAYFLLTGTGMLKENGVGSWLIPSELFSVNYGAPIRKFLTQNVSLERIHFFDPENLQFDDALVTSCVAIIRKRKPDTRSYAVFTYGDFLNPRKTIEIPLKELTKLSKWQHLEGYSGEDVSSVQILGDYFKAKRGIATGGNSFFIRSRNEWHQKGISDEWLYPILPSPRTFHLPEITSDETGWPQESDTALLNIPKSSNYAALPLSIRKHLDDCPEKIRNGYILRHRTPWYSIGSVTSAPIVCTYMSRSKETPFRFIRNRSNATMTNTYLGLYPQTAMSDNELDNMCEALNNIPPEILINGGREYGGGLKKLEPQELMSLPITF</sequence>
<keyword evidence="3 11" id="KW-0489">Methyltransferase</keyword>
<dbReference type="GO" id="GO:0003676">
    <property type="term" value="F:nucleic acid binding"/>
    <property type="evidence" value="ECO:0007669"/>
    <property type="project" value="InterPro"/>
</dbReference>
<comment type="caution">
    <text evidence="11">The sequence shown here is derived from an EMBL/GenBank/DDBJ whole genome shotgun (WGS) entry which is preliminary data.</text>
</comment>
<evidence type="ECO:0000256" key="5">
    <source>
        <dbReference type="ARBA" id="ARBA00022691"/>
    </source>
</evidence>
<keyword evidence="8" id="KW-0472">Membrane</keyword>
<reference evidence="11 12" key="1">
    <citation type="submission" date="2014-03" db="EMBL/GenBank/DDBJ databases">
        <title>Genomics of Bifidobacteria.</title>
        <authorList>
            <person name="Ventura M."/>
            <person name="Milani C."/>
            <person name="Lugli G.A."/>
        </authorList>
    </citation>
    <scope>NUCLEOTIDE SEQUENCE [LARGE SCALE GENOMIC DNA]</scope>
    <source>
        <strain evidence="11 12">JCM 13495</strain>
    </source>
</reference>
<evidence type="ECO:0000256" key="7">
    <source>
        <dbReference type="SAM" id="MobiDB-lite"/>
    </source>
</evidence>
<comment type="similarity">
    <text evidence="1">Belongs to the N(4)/N(6)-methyltransferase family.</text>
</comment>
<evidence type="ECO:0000313" key="11">
    <source>
        <dbReference type="EMBL" id="KFJ08400.1"/>
    </source>
</evidence>
<accession>A0A087EKU9</accession>